<feature type="domain" description="Reductase C-terminal" evidence="6">
    <location>
        <begin position="319"/>
        <end position="403"/>
    </location>
</feature>
<name>A0A381PRK4_9ZZZZ</name>
<feature type="domain" description="FAD/NAD(P)-binding" evidence="5">
    <location>
        <begin position="2"/>
        <end position="300"/>
    </location>
</feature>
<dbReference type="PANTHER" id="PTHR43557">
    <property type="entry name" value="APOPTOSIS-INDUCING FACTOR 1"/>
    <property type="match status" value="1"/>
</dbReference>
<dbReference type="Gene3D" id="3.30.390.30">
    <property type="match status" value="1"/>
</dbReference>
<keyword evidence="4" id="KW-0560">Oxidoreductase</keyword>
<reference evidence="7" key="1">
    <citation type="submission" date="2018-05" db="EMBL/GenBank/DDBJ databases">
        <authorList>
            <person name="Lanie J.A."/>
            <person name="Ng W.-L."/>
            <person name="Kazmierczak K.M."/>
            <person name="Andrzejewski T.M."/>
            <person name="Davidsen T.M."/>
            <person name="Wayne K.J."/>
            <person name="Tettelin H."/>
            <person name="Glass J.I."/>
            <person name="Rusch D."/>
            <person name="Podicherti R."/>
            <person name="Tsui H.-C.T."/>
            <person name="Winkler M.E."/>
        </authorList>
    </citation>
    <scope>NUCLEOTIDE SEQUENCE</scope>
</reference>
<dbReference type="InterPro" id="IPR028202">
    <property type="entry name" value="Reductase_C"/>
</dbReference>
<evidence type="ECO:0000259" key="5">
    <source>
        <dbReference type="Pfam" id="PF07992"/>
    </source>
</evidence>
<organism evidence="7">
    <name type="scientific">marine metagenome</name>
    <dbReference type="NCBI Taxonomy" id="408172"/>
    <lineage>
        <taxon>unclassified sequences</taxon>
        <taxon>metagenomes</taxon>
        <taxon>ecological metagenomes</taxon>
    </lineage>
</organism>
<protein>
    <recommendedName>
        <fullName evidence="8">FAD/NAD(P)-binding domain-containing protein</fullName>
    </recommendedName>
</protein>
<evidence type="ECO:0000256" key="4">
    <source>
        <dbReference type="ARBA" id="ARBA00023002"/>
    </source>
</evidence>
<keyword evidence="3" id="KW-0274">FAD</keyword>
<dbReference type="InterPro" id="IPR023753">
    <property type="entry name" value="FAD/NAD-binding_dom"/>
</dbReference>
<evidence type="ECO:0000256" key="1">
    <source>
        <dbReference type="ARBA" id="ARBA00001974"/>
    </source>
</evidence>
<proteinExistence type="predicted"/>
<dbReference type="Pfam" id="PF07992">
    <property type="entry name" value="Pyr_redox_2"/>
    <property type="match status" value="1"/>
</dbReference>
<evidence type="ECO:0000313" key="7">
    <source>
        <dbReference type="EMBL" id="SUZ69540.1"/>
    </source>
</evidence>
<dbReference type="InterPro" id="IPR016156">
    <property type="entry name" value="FAD/NAD-linked_Rdtase_dimer_sf"/>
</dbReference>
<dbReference type="Gene3D" id="3.50.50.60">
    <property type="entry name" value="FAD/NAD(P)-binding domain"/>
    <property type="match status" value="2"/>
</dbReference>
<dbReference type="PANTHER" id="PTHR43557:SF2">
    <property type="entry name" value="RIESKE DOMAIN-CONTAINING PROTEIN-RELATED"/>
    <property type="match status" value="1"/>
</dbReference>
<dbReference type="SUPFAM" id="SSF51905">
    <property type="entry name" value="FAD/NAD(P)-binding domain"/>
    <property type="match status" value="2"/>
</dbReference>
<evidence type="ECO:0000256" key="2">
    <source>
        <dbReference type="ARBA" id="ARBA00022630"/>
    </source>
</evidence>
<keyword evidence="2" id="KW-0285">Flavoprotein</keyword>
<dbReference type="Pfam" id="PF14759">
    <property type="entry name" value="Reductase_C"/>
    <property type="match status" value="1"/>
</dbReference>
<dbReference type="PRINTS" id="PR00411">
    <property type="entry name" value="PNDRDTASEI"/>
</dbReference>
<dbReference type="GO" id="GO:0005737">
    <property type="term" value="C:cytoplasm"/>
    <property type="evidence" value="ECO:0007669"/>
    <property type="project" value="TreeGrafter"/>
</dbReference>
<dbReference type="SUPFAM" id="SSF55424">
    <property type="entry name" value="FAD/NAD-linked reductases, dimerisation (C-terminal) domain"/>
    <property type="match status" value="1"/>
</dbReference>
<evidence type="ECO:0008006" key="8">
    <source>
        <dbReference type="Google" id="ProtNLM"/>
    </source>
</evidence>
<accession>A0A381PRK4</accession>
<dbReference type="PRINTS" id="PR00368">
    <property type="entry name" value="FADPNR"/>
</dbReference>
<dbReference type="GO" id="GO:0016651">
    <property type="term" value="F:oxidoreductase activity, acting on NAD(P)H"/>
    <property type="evidence" value="ECO:0007669"/>
    <property type="project" value="TreeGrafter"/>
</dbReference>
<dbReference type="InterPro" id="IPR036188">
    <property type="entry name" value="FAD/NAD-bd_sf"/>
</dbReference>
<comment type="cofactor">
    <cofactor evidence="1">
        <name>FAD</name>
        <dbReference type="ChEBI" id="CHEBI:57692"/>
    </cofactor>
</comment>
<evidence type="ECO:0000256" key="3">
    <source>
        <dbReference type="ARBA" id="ARBA00022827"/>
    </source>
</evidence>
<dbReference type="InterPro" id="IPR050446">
    <property type="entry name" value="FAD-oxidoreductase/Apoptosis"/>
</dbReference>
<evidence type="ECO:0000259" key="6">
    <source>
        <dbReference type="Pfam" id="PF14759"/>
    </source>
</evidence>
<dbReference type="EMBL" id="UINC01001064">
    <property type="protein sequence ID" value="SUZ69540.1"/>
    <property type="molecule type" value="Genomic_DNA"/>
</dbReference>
<sequence>MKDLVIVGGGQSAAQCVLTLRRNDFKAPITIISEEHHLPYQRPPLSKEYLAGEVSLDRVYMKSQDFFDQNNVVIKHSMKAISLDRESKTINLSSGDNIEYKNLVIATGSRVRELDVEGSHLKNINYLRTIDDSNDLKKYFKSGKKLVIIGAGYIGLEVAAAAVKKGLKVTVVEMADRVMNRTVDPVISEYFDNLHRAHGVEIFLESALERFEGKSGVEKVICNNNKTVEADGVVVGVGILPNQEIAESAGLKCNNGILVDEYGRTEDPSIFACGDCTNHPSFYMKKNIRLESVHNALEQAKTVALSLMGKPEKYDQVPWFWSDQYDDKLQIVGLSGDHDEIVTRGSVKTGTFLLFYLKKGELIAVDSVNNPKDFLISKKLVANKLKISSDVLCDQSVDLKGLLK</sequence>
<gene>
    <name evidence="7" type="ORF">METZ01_LOCUS22394</name>
</gene>
<dbReference type="AlphaFoldDB" id="A0A381PRK4"/>